<dbReference type="SUPFAM" id="SSF81342">
    <property type="entry name" value="Transmembrane di-heme cytochromes"/>
    <property type="match status" value="1"/>
</dbReference>
<evidence type="ECO:0000313" key="2">
    <source>
        <dbReference type="EMBL" id="RYC31345.1"/>
    </source>
</evidence>
<dbReference type="AlphaFoldDB" id="A0A4Q2U8X0"/>
<keyword evidence="1" id="KW-0472">Membrane</keyword>
<dbReference type="GO" id="GO:0022904">
    <property type="term" value="P:respiratory electron transport chain"/>
    <property type="evidence" value="ECO:0007669"/>
    <property type="project" value="InterPro"/>
</dbReference>
<gene>
    <name evidence="2" type="ORF">D3273_14620</name>
</gene>
<keyword evidence="1" id="KW-0812">Transmembrane</keyword>
<dbReference type="RefSeq" id="WP_129227628.1">
    <property type="nucleotide sequence ID" value="NZ_QYBB01000015.1"/>
</dbReference>
<reference evidence="2 3" key="2">
    <citation type="submission" date="2019-02" db="EMBL/GenBank/DDBJ databases">
        <title>'Lichenibacterium ramalinii' gen. nov. sp. nov., 'Lichenibacterium minor' gen. nov. sp. nov.</title>
        <authorList>
            <person name="Pankratov T."/>
        </authorList>
    </citation>
    <scope>NUCLEOTIDE SEQUENCE [LARGE SCALE GENOMIC DNA]</scope>
    <source>
        <strain evidence="2 3">RmlP026</strain>
    </source>
</reference>
<protein>
    <submittedName>
        <fullName evidence="2">Uncharacterized protein</fullName>
    </submittedName>
</protein>
<organism evidence="2 3">
    <name type="scientific">Lichenibacterium minor</name>
    <dbReference type="NCBI Taxonomy" id="2316528"/>
    <lineage>
        <taxon>Bacteria</taxon>
        <taxon>Pseudomonadati</taxon>
        <taxon>Pseudomonadota</taxon>
        <taxon>Alphaproteobacteria</taxon>
        <taxon>Hyphomicrobiales</taxon>
        <taxon>Lichenihabitantaceae</taxon>
        <taxon>Lichenibacterium</taxon>
    </lineage>
</organism>
<keyword evidence="1" id="KW-1133">Transmembrane helix</keyword>
<dbReference type="Proteomes" id="UP000290759">
    <property type="component" value="Unassembled WGS sequence"/>
</dbReference>
<evidence type="ECO:0000313" key="3">
    <source>
        <dbReference type="Proteomes" id="UP000290759"/>
    </source>
</evidence>
<evidence type="ECO:0000256" key="1">
    <source>
        <dbReference type="SAM" id="Phobius"/>
    </source>
</evidence>
<dbReference type="EMBL" id="QYBB01000015">
    <property type="protein sequence ID" value="RYC31345.1"/>
    <property type="molecule type" value="Genomic_DNA"/>
</dbReference>
<reference evidence="2 3" key="1">
    <citation type="submission" date="2018-12" db="EMBL/GenBank/DDBJ databases">
        <authorList>
            <person name="Grouzdev D.S."/>
            <person name="Krutkina M.S."/>
        </authorList>
    </citation>
    <scope>NUCLEOTIDE SEQUENCE [LARGE SCALE GENOMIC DNA]</scope>
    <source>
        <strain evidence="2 3">RmlP026</strain>
    </source>
</reference>
<sequence length="75" mass="7804">MLIAEGLAGATASYLWWPASRLHVAHFYVLLGLVALHLGAVAGHAITSRGVLGRMGLGAASGRRQQAARPGEDMP</sequence>
<dbReference type="GO" id="GO:0016020">
    <property type="term" value="C:membrane"/>
    <property type="evidence" value="ECO:0007669"/>
    <property type="project" value="InterPro"/>
</dbReference>
<dbReference type="InterPro" id="IPR016174">
    <property type="entry name" value="Di-haem_cyt_TM"/>
</dbReference>
<name>A0A4Q2U8X0_9HYPH</name>
<feature type="transmembrane region" description="Helical" evidence="1">
    <location>
        <begin position="25"/>
        <end position="46"/>
    </location>
</feature>
<comment type="caution">
    <text evidence="2">The sequence shown here is derived from an EMBL/GenBank/DDBJ whole genome shotgun (WGS) entry which is preliminary data.</text>
</comment>
<proteinExistence type="predicted"/>
<accession>A0A4Q2U8X0</accession>
<keyword evidence="3" id="KW-1185">Reference proteome</keyword>